<dbReference type="PANTHER" id="PTHR22166">
    <property type="entry name" value="ENDOPLASMIC RETICULUM JUNCTION FORMATION PROTEIN LUNAPARK"/>
    <property type="match status" value="1"/>
</dbReference>
<evidence type="ECO:0000256" key="2">
    <source>
        <dbReference type="SAM" id="MobiDB-lite"/>
    </source>
</evidence>
<dbReference type="GO" id="GO:0098826">
    <property type="term" value="C:endoplasmic reticulum tubular network membrane"/>
    <property type="evidence" value="ECO:0007669"/>
    <property type="project" value="UniProtKB-UniRule"/>
</dbReference>
<dbReference type="RefSeq" id="XP_016269672.1">
    <property type="nucleotide sequence ID" value="XM_016419466.1"/>
</dbReference>
<dbReference type="HOGENOM" id="CLU_043850_1_0_1"/>
<keyword evidence="1" id="KW-0812">Transmembrane</keyword>
<keyword evidence="1" id="KW-0479">Metal-binding</keyword>
<feature type="compositionally biased region" description="Acidic residues" evidence="2">
    <location>
        <begin position="479"/>
        <end position="488"/>
    </location>
</feature>
<accession>M7XEI7</accession>
<evidence type="ECO:0000313" key="5">
    <source>
        <dbReference type="Proteomes" id="UP000016926"/>
    </source>
</evidence>
<feature type="transmembrane region" description="Helical" evidence="1">
    <location>
        <begin position="120"/>
        <end position="139"/>
    </location>
</feature>
<feature type="region of interest" description="Disordered" evidence="2">
    <location>
        <begin position="223"/>
        <end position="289"/>
    </location>
</feature>
<dbReference type="EMBL" id="KB722678">
    <property type="protein sequence ID" value="EMS18553.1"/>
    <property type="molecule type" value="Genomic_DNA"/>
</dbReference>
<feature type="compositionally biased region" description="Low complexity" evidence="2">
    <location>
        <begin position="418"/>
        <end position="430"/>
    </location>
</feature>
<keyword evidence="1" id="KW-0256">Endoplasmic reticulum</keyword>
<comment type="function">
    <text evidence="1">Plays a role in determining ER morphology.</text>
</comment>
<evidence type="ECO:0000259" key="3">
    <source>
        <dbReference type="Pfam" id="PF10058"/>
    </source>
</evidence>
<keyword evidence="5" id="KW-1185">Reference proteome</keyword>
<comment type="domain">
    <text evidence="1">The C4-type zinc finger motif is necessary both for its ER three-way tubular junction localization and formation.</text>
</comment>
<dbReference type="GO" id="GO:1903373">
    <property type="term" value="P:positive regulation of endoplasmic reticulum tubular network organization"/>
    <property type="evidence" value="ECO:0007669"/>
    <property type="project" value="UniProtKB-UniRule"/>
</dbReference>
<dbReference type="Pfam" id="PF10058">
    <property type="entry name" value="Zn_ribbon_10"/>
    <property type="match status" value="1"/>
</dbReference>
<sequence length="488" mass="53805">MTGKICAKRAKWARETRRVGDWPEGLQWQFWTRNKGSGEQRGSGSWSRGRSTLRRGPHRFLRFHLLLTGFQPAQAVAMGALLSRPREPDYDSYLSKLQGQIAARQARLQQIRLRERRANALFITYGLGLWVLYAVLWYFGIVGVSGEEDWPTRAARGAPVIGGPVAIICTRRVSRWYFHRKQEKEEATLKTLVKQKQDKVEEIKKKTGYYMTRDLLEKYDEALKKGPGGAGSAPSTPAKQTAKPGARATPQQVPFPGSPATPARPGVPPGFATPQQQRPDQPGTPATPVMAASAAAQSQAHMAFPPMPPPTPHTRSLMDKVADALLGVSPEEANPFNKYALICARCYSHNGLCPKEEFDFVQYRCPRCGYFNPPRRDPSSASNPSLTTNDQARHRRVHSEFAPSPLSATFGADARPLSVASSGSAEGGSRAVEEREEDDSPTEGRVESAGTESETKEISTTALKSGEASRRRGRKAAESDEDRMDTDE</sequence>
<evidence type="ECO:0000313" key="4">
    <source>
        <dbReference type="EMBL" id="EMS18553.1"/>
    </source>
</evidence>
<dbReference type="eggNOG" id="KOG2846">
    <property type="taxonomic scope" value="Eukaryota"/>
</dbReference>
<feature type="compositionally biased region" description="Basic and acidic residues" evidence="2">
    <location>
        <begin position="467"/>
        <end position="478"/>
    </location>
</feature>
<keyword evidence="1" id="KW-0863">Zinc-finger</keyword>
<dbReference type="AlphaFoldDB" id="M7XEI7"/>
<dbReference type="InterPro" id="IPR019273">
    <property type="entry name" value="Lunapark_Znf"/>
</dbReference>
<proteinExistence type="inferred from homology"/>
<dbReference type="GO" id="GO:0071788">
    <property type="term" value="P:endoplasmic reticulum tubular network maintenance"/>
    <property type="evidence" value="ECO:0007669"/>
    <property type="project" value="UniProtKB-UniRule"/>
</dbReference>
<feature type="region of interest" description="Disordered" evidence="2">
    <location>
        <begin position="373"/>
        <end position="488"/>
    </location>
</feature>
<name>M7XEI7_RHOT1</name>
<dbReference type="Proteomes" id="UP000016926">
    <property type="component" value="Unassembled WGS sequence"/>
</dbReference>
<dbReference type="OrthoDB" id="1725934at2759"/>
<protein>
    <recommendedName>
        <fullName evidence="1">Endoplasmic reticulum junction formation protein lunapark</fullName>
    </recommendedName>
</protein>
<dbReference type="GeneID" id="27369818"/>
<keyword evidence="1" id="KW-1133">Transmembrane helix</keyword>
<feature type="domain" description="Lunapark zinc ribbon" evidence="3">
    <location>
        <begin position="318"/>
        <end position="372"/>
    </location>
</feature>
<comment type="caution">
    <text evidence="1">Lacks conserved residue(s) required for the propagation of feature annotation.</text>
</comment>
<reference evidence="4 5" key="1">
    <citation type="journal article" date="2012" name="Nat. Commun.">
        <title>A multi-omic map of the lipid-producing yeast Rhodosporidium toruloides.</title>
        <authorList>
            <person name="Zhu Z."/>
            <person name="Zhang S."/>
            <person name="Liu H."/>
            <person name="Shen H."/>
            <person name="Lin X."/>
            <person name="Yang F."/>
            <person name="Zhou Y.J."/>
            <person name="Jin G."/>
            <person name="Ye M."/>
            <person name="Zou H."/>
            <person name="Zou H."/>
            <person name="Zhao Z.K."/>
        </authorList>
    </citation>
    <scope>NUCLEOTIDE SEQUENCE [LARGE SCALE GENOMIC DNA]</scope>
    <source>
        <strain evidence="4 5">NP11</strain>
    </source>
</reference>
<keyword evidence="1" id="KW-0472">Membrane</keyword>
<dbReference type="PANTHER" id="PTHR22166:SF12">
    <property type="entry name" value="ENDOPLASMIC RETICULUM JUNCTION FORMATION PROTEIN LUNAPARK"/>
    <property type="match status" value="1"/>
</dbReference>
<comment type="subcellular location">
    <subcellularLocation>
        <location evidence="1">Endoplasmic reticulum membrane</location>
        <topology evidence="1">Multi-pass membrane protein</topology>
    </subcellularLocation>
</comment>
<keyword evidence="1" id="KW-0862">Zinc</keyword>
<evidence type="ECO:0000256" key="1">
    <source>
        <dbReference type="RuleBase" id="RU367073"/>
    </source>
</evidence>
<gene>
    <name evidence="4" type="ORF">RHTO_05805</name>
</gene>
<comment type="similarity">
    <text evidence="1">Belongs to the lunapark family.</text>
</comment>
<dbReference type="InterPro" id="IPR040115">
    <property type="entry name" value="Lnp"/>
</dbReference>
<dbReference type="GO" id="GO:0008270">
    <property type="term" value="F:zinc ion binding"/>
    <property type="evidence" value="ECO:0007669"/>
    <property type="project" value="UniProtKB-KW"/>
</dbReference>
<organism evidence="4 5">
    <name type="scientific">Rhodotorula toruloides (strain NP11)</name>
    <name type="common">Yeast</name>
    <name type="synonym">Rhodosporidium toruloides</name>
    <dbReference type="NCBI Taxonomy" id="1130832"/>
    <lineage>
        <taxon>Eukaryota</taxon>
        <taxon>Fungi</taxon>
        <taxon>Dikarya</taxon>
        <taxon>Basidiomycota</taxon>
        <taxon>Pucciniomycotina</taxon>
        <taxon>Microbotryomycetes</taxon>
        <taxon>Sporidiobolales</taxon>
        <taxon>Sporidiobolaceae</taxon>
        <taxon>Rhodotorula</taxon>
    </lineage>
</organism>
<feature type="compositionally biased region" description="Polar residues" evidence="2">
    <location>
        <begin position="379"/>
        <end position="390"/>
    </location>
</feature>